<dbReference type="SMART" id="SM00290">
    <property type="entry name" value="ZnF_UBP"/>
    <property type="match status" value="1"/>
</dbReference>
<reference evidence="3 4" key="1">
    <citation type="journal article" date="2018" name="Nat. Genet.">
        <title>The Rosa genome provides new insights in the design of modern roses.</title>
        <authorList>
            <person name="Bendahmane M."/>
        </authorList>
    </citation>
    <scope>NUCLEOTIDE SEQUENCE [LARGE SCALE GENOMIC DNA]</scope>
    <source>
        <strain evidence="4">cv. Old Blush</strain>
    </source>
</reference>
<evidence type="ECO:0000256" key="1">
    <source>
        <dbReference type="PROSITE-ProRule" id="PRU00502"/>
    </source>
</evidence>
<feature type="domain" description="UBP-type" evidence="2">
    <location>
        <begin position="18"/>
        <end position="116"/>
    </location>
</feature>
<dbReference type="EMBL" id="PDCK01000044">
    <property type="protein sequence ID" value="PRQ22708.1"/>
    <property type="molecule type" value="Genomic_DNA"/>
</dbReference>
<dbReference type="GO" id="GO:0141221">
    <property type="term" value="F:histone deacetylase activity, hydrolytic mechanism"/>
    <property type="evidence" value="ECO:0007669"/>
    <property type="project" value="UniProtKB-EC"/>
</dbReference>
<dbReference type="EC" id="3.5.1.98" evidence="3"/>
<evidence type="ECO:0000313" key="3">
    <source>
        <dbReference type="EMBL" id="PRQ22708.1"/>
    </source>
</evidence>
<keyword evidence="3" id="KW-0378">Hydrolase</keyword>
<protein>
    <submittedName>
        <fullName evidence="3">Putative histone deacetylase</fullName>
        <ecNumber evidence="3">3.5.1.98</ecNumber>
    </submittedName>
</protein>
<dbReference type="Gramene" id="PRQ22708">
    <property type="protein sequence ID" value="PRQ22708"/>
    <property type="gene ID" value="RchiOBHm_Chr6g0253251"/>
</dbReference>
<dbReference type="AlphaFoldDB" id="A0A2P6PL96"/>
<dbReference type="SUPFAM" id="SSF57850">
    <property type="entry name" value="RING/U-box"/>
    <property type="match status" value="1"/>
</dbReference>
<keyword evidence="1" id="KW-0862">Zinc</keyword>
<comment type="caution">
    <text evidence="3">The sequence shown here is derived from an EMBL/GenBank/DDBJ whole genome shotgun (WGS) entry which is preliminary data.</text>
</comment>
<dbReference type="PANTHER" id="PTHR47665">
    <property type="entry name" value="HISTONE DEACETYLASE-LIKE PROTEIN"/>
    <property type="match status" value="1"/>
</dbReference>
<dbReference type="PROSITE" id="PS50271">
    <property type="entry name" value="ZF_UBP"/>
    <property type="match status" value="1"/>
</dbReference>
<dbReference type="OrthoDB" id="424012at2759"/>
<dbReference type="Pfam" id="PF02148">
    <property type="entry name" value="zf-UBP"/>
    <property type="match status" value="1"/>
</dbReference>
<keyword evidence="4" id="KW-1185">Reference proteome</keyword>
<accession>A0A2P6PL96</accession>
<dbReference type="Proteomes" id="UP000238479">
    <property type="component" value="Chromosome 6"/>
</dbReference>
<evidence type="ECO:0000313" key="4">
    <source>
        <dbReference type="Proteomes" id="UP000238479"/>
    </source>
</evidence>
<dbReference type="Gene3D" id="3.30.40.10">
    <property type="entry name" value="Zinc/RING finger domain, C3HC4 (zinc finger)"/>
    <property type="match status" value="1"/>
</dbReference>
<gene>
    <name evidence="3" type="ORF">RchiOBHm_Chr6g0253251</name>
</gene>
<sequence length="366" mass="40822">MASKADRSFSSPMVNFQTWCDHLAWLSSDITDIPYPNTPCRRCGHPNENWFCLCCKTVLCGRYDNMHMIQHYEETNHSLVISCSNLLVWCYSCHSFIDHKVIPQLKAALLLSNASKDRSSSTKLENLDGLIADVDNLISTFSGFDLHQLDTHFCDELAMAKEGLQKIFDCDLEALADPKVQEEFLTHSATLISDDSCPIDLKVKLLSFQSNLSEEMSAFVEAQHELNKVSDLSASLAGQKFVLESTTSKYAEVKALFLAADKKHAKLTAKINAAPKAGIELFEDLAIVRMRRAEFEEKLGTIEGVITTARDRFVSDSSKLSTIKGLTNAAALLVTRRKSAWNSLRITYSNCASLGLHDEETYLVGF</sequence>
<keyword evidence="1" id="KW-0863">Zinc-finger</keyword>
<evidence type="ECO:0000259" key="2">
    <source>
        <dbReference type="PROSITE" id="PS50271"/>
    </source>
</evidence>
<dbReference type="InterPro" id="IPR001607">
    <property type="entry name" value="Znf_UBP"/>
</dbReference>
<name>A0A2P6PL96_ROSCH</name>
<dbReference type="InterPro" id="IPR013083">
    <property type="entry name" value="Znf_RING/FYVE/PHD"/>
</dbReference>
<keyword evidence="1" id="KW-0479">Metal-binding</keyword>
<dbReference type="PANTHER" id="PTHR47665:SF1">
    <property type="entry name" value="HISTONE DEACETYLASE-LIKE PROTEIN"/>
    <property type="match status" value="1"/>
</dbReference>
<organism evidence="3 4">
    <name type="scientific">Rosa chinensis</name>
    <name type="common">China rose</name>
    <dbReference type="NCBI Taxonomy" id="74649"/>
    <lineage>
        <taxon>Eukaryota</taxon>
        <taxon>Viridiplantae</taxon>
        <taxon>Streptophyta</taxon>
        <taxon>Embryophyta</taxon>
        <taxon>Tracheophyta</taxon>
        <taxon>Spermatophyta</taxon>
        <taxon>Magnoliopsida</taxon>
        <taxon>eudicotyledons</taxon>
        <taxon>Gunneridae</taxon>
        <taxon>Pentapetalae</taxon>
        <taxon>rosids</taxon>
        <taxon>fabids</taxon>
        <taxon>Rosales</taxon>
        <taxon>Rosaceae</taxon>
        <taxon>Rosoideae</taxon>
        <taxon>Rosoideae incertae sedis</taxon>
        <taxon>Rosa</taxon>
    </lineage>
</organism>
<dbReference type="GO" id="GO:0008270">
    <property type="term" value="F:zinc ion binding"/>
    <property type="evidence" value="ECO:0007669"/>
    <property type="project" value="UniProtKB-KW"/>
</dbReference>
<proteinExistence type="predicted"/>